<evidence type="ECO:0000313" key="3">
    <source>
        <dbReference type="Proteomes" id="UP001142610"/>
    </source>
</evidence>
<feature type="domain" description="Methyltransferase" evidence="1">
    <location>
        <begin position="71"/>
        <end position="171"/>
    </location>
</feature>
<dbReference type="GO" id="GO:0008168">
    <property type="term" value="F:methyltransferase activity"/>
    <property type="evidence" value="ECO:0007669"/>
    <property type="project" value="UniProtKB-KW"/>
</dbReference>
<accession>A0A9X2L7R4</accession>
<dbReference type="RefSeq" id="WP_256618521.1">
    <property type="nucleotide sequence ID" value="NZ_JANIBC010000002.1"/>
</dbReference>
<reference evidence="2" key="1">
    <citation type="submission" date="2022-07" db="EMBL/GenBank/DDBJ databases">
        <title>Parvularcula maris sp. nov., an algicidal bacterium isolated from seawater.</title>
        <authorList>
            <person name="Li F."/>
        </authorList>
    </citation>
    <scope>NUCLEOTIDE SEQUENCE</scope>
    <source>
        <strain evidence="2">BGMRC 0090</strain>
    </source>
</reference>
<organism evidence="2 3">
    <name type="scientific">Parvularcula maris</name>
    <dbReference type="NCBI Taxonomy" id="2965077"/>
    <lineage>
        <taxon>Bacteria</taxon>
        <taxon>Pseudomonadati</taxon>
        <taxon>Pseudomonadota</taxon>
        <taxon>Alphaproteobacteria</taxon>
        <taxon>Parvularculales</taxon>
        <taxon>Parvularculaceae</taxon>
        <taxon>Parvularcula</taxon>
    </lineage>
</organism>
<comment type="caution">
    <text evidence="2">The sequence shown here is derived from an EMBL/GenBank/DDBJ whole genome shotgun (WGS) entry which is preliminary data.</text>
</comment>
<sequence length="247" mass="27519">MLPPALTTSYAQRIEPSAMPERMDGETSFELFDATLKSLASVNVVSLGYRPITGFLARYLKLRPPTEKLHIVDIGSGHGDGLRRAAEFLDKHGVAATLSGVDMNPHAAASASKIETQYTHVDIEWITADVFDYIENAPPPDIVMSSLFCHHLDSDDIPPFLSWMDRTAKKGWLINDLYRSRLASCGFFALAHLSLRHPVVRHDGPVSFARSFRRPEWQRFLSEAGVTDARIGMGAPFRLCIEKIRAP</sequence>
<evidence type="ECO:0000313" key="2">
    <source>
        <dbReference type="EMBL" id="MCQ8184673.1"/>
    </source>
</evidence>
<keyword evidence="2" id="KW-0489">Methyltransferase</keyword>
<dbReference type="CDD" id="cd02440">
    <property type="entry name" value="AdoMet_MTases"/>
    <property type="match status" value="1"/>
</dbReference>
<dbReference type="EMBL" id="JANIBC010000002">
    <property type="protein sequence ID" value="MCQ8184673.1"/>
    <property type="molecule type" value="Genomic_DNA"/>
</dbReference>
<keyword evidence="2" id="KW-0808">Transferase</keyword>
<dbReference type="Pfam" id="PF13649">
    <property type="entry name" value="Methyltransf_25"/>
    <property type="match status" value="1"/>
</dbReference>
<dbReference type="Gene3D" id="3.40.50.150">
    <property type="entry name" value="Vaccinia Virus protein VP39"/>
    <property type="match status" value="1"/>
</dbReference>
<keyword evidence="3" id="KW-1185">Reference proteome</keyword>
<dbReference type="AlphaFoldDB" id="A0A9X2L7R4"/>
<name>A0A9X2L7R4_9PROT</name>
<dbReference type="GO" id="GO:0032259">
    <property type="term" value="P:methylation"/>
    <property type="evidence" value="ECO:0007669"/>
    <property type="project" value="UniProtKB-KW"/>
</dbReference>
<dbReference type="SUPFAM" id="SSF53335">
    <property type="entry name" value="S-adenosyl-L-methionine-dependent methyltransferases"/>
    <property type="match status" value="1"/>
</dbReference>
<protein>
    <submittedName>
        <fullName evidence="2">Methyltransferase domain-containing protein</fullName>
    </submittedName>
</protein>
<gene>
    <name evidence="2" type="ORF">NOG11_04665</name>
</gene>
<evidence type="ECO:0000259" key="1">
    <source>
        <dbReference type="Pfam" id="PF13649"/>
    </source>
</evidence>
<dbReference type="InterPro" id="IPR041698">
    <property type="entry name" value="Methyltransf_25"/>
</dbReference>
<dbReference type="InterPro" id="IPR029063">
    <property type="entry name" value="SAM-dependent_MTases_sf"/>
</dbReference>
<proteinExistence type="predicted"/>
<dbReference type="Proteomes" id="UP001142610">
    <property type="component" value="Unassembled WGS sequence"/>
</dbReference>